<reference evidence="2" key="1">
    <citation type="submission" date="2021-01" db="EMBL/GenBank/DDBJ databases">
        <title>Whole genome shotgun sequence of Rhizocola hellebori NBRC 109834.</title>
        <authorList>
            <person name="Komaki H."/>
            <person name="Tamura T."/>
        </authorList>
    </citation>
    <scope>NUCLEOTIDE SEQUENCE</scope>
    <source>
        <strain evidence="2">NBRC 109834</strain>
    </source>
</reference>
<accession>A0A8J3Q3V6</accession>
<name>A0A8J3Q3V6_9ACTN</name>
<keyword evidence="1" id="KW-1133">Transmembrane helix</keyword>
<evidence type="ECO:0000313" key="3">
    <source>
        <dbReference type="Proteomes" id="UP000612899"/>
    </source>
</evidence>
<dbReference type="RefSeq" id="WP_239123397.1">
    <property type="nucleotide sequence ID" value="NZ_BONY01000005.1"/>
</dbReference>
<proteinExistence type="predicted"/>
<dbReference type="AlphaFoldDB" id="A0A8J3Q3V6"/>
<protein>
    <submittedName>
        <fullName evidence="2">Uncharacterized protein</fullName>
    </submittedName>
</protein>
<gene>
    <name evidence="2" type="ORF">Rhe02_10690</name>
</gene>
<dbReference type="Proteomes" id="UP000612899">
    <property type="component" value="Unassembled WGS sequence"/>
</dbReference>
<keyword evidence="1" id="KW-0812">Transmembrane</keyword>
<feature type="transmembrane region" description="Helical" evidence="1">
    <location>
        <begin position="38"/>
        <end position="57"/>
    </location>
</feature>
<feature type="transmembrane region" description="Helical" evidence="1">
    <location>
        <begin position="78"/>
        <end position="98"/>
    </location>
</feature>
<feature type="transmembrane region" description="Helical" evidence="1">
    <location>
        <begin position="12"/>
        <end position="32"/>
    </location>
</feature>
<dbReference type="EMBL" id="BONY01000005">
    <property type="protein sequence ID" value="GIH03002.1"/>
    <property type="molecule type" value="Genomic_DNA"/>
</dbReference>
<feature type="transmembrane region" description="Helical" evidence="1">
    <location>
        <begin position="104"/>
        <end position="125"/>
    </location>
</feature>
<evidence type="ECO:0000313" key="2">
    <source>
        <dbReference type="EMBL" id="GIH03002.1"/>
    </source>
</evidence>
<comment type="caution">
    <text evidence="2">The sequence shown here is derived from an EMBL/GenBank/DDBJ whole genome shotgun (WGS) entry which is preliminary data.</text>
</comment>
<organism evidence="2 3">
    <name type="scientific">Rhizocola hellebori</name>
    <dbReference type="NCBI Taxonomy" id="1392758"/>
    <lineage>
        <taxon>Bacteria</taxon>
        <taxon>Bacillati</taxon>
        <taxon>Actinomycetota</taxon>
        <taxon>Actinomycetes</taxon>
        <taxon>Micromonosporales</taxon>
        <taxon>Micromonosporaceae</taxon>
        <taxon>Rhizocola</taxon>
    </lineage>
</organism>
<keyword evidence="1" id="KW-0472">Membrane</keyword>
<evidence type="ECO:0000256" key="1">
    <source>
        <dbReference type="SAM" id="Phobius"/>
    </source>
</evidence>
<sequence>MRIFRRIRNLAILELVNIPLWALVWFGVVGLPATAANLVGFAAFALLLVQGGVYWLLKLAQLRARRRSLAGAEVFRMLRIANVPLLAAALAFTGYAVVAEPGRGSWLGAGLAALAVLEHVNYFHIQLMHDTLADMRRFGTRGLRRSHLARDLAQIT</sequence>
<keyword evidence="3" id="KW-1185">Reference proteome</keyword>